<reference evidence="3" key="1">
    <citation type="submission" date="2022-11" db="UniProtKB">
        <authorList>
            <consortium name="WormBaseParasite"/>
        </authorList>
    </citation>
    <scope>IDENTIFICATION</scope>
</reference>
<dbReference type="AlphaFoldDB" id="A0A915N007"/>
<keyword evidence="1" id="KW-1133">Transmembrane helix</keyword>
<evidence type="ECO:0000313" key="2">
    <source>
        <dbReference type="Proteomes" id="UP000887561"/>
    </source>
</evidence>
<accession>A0A915N007</accession>
<evidence type="ECO:0000256" key="1">
    <source>
        <dbReference type="SAM" id="Phobius"/>
    </source>
</evidence>
<sequence>MTDNNICKYFFRILPPYRRNIVFILCGMQILFFTIILAIHQAFWLLSTRIFPVAYQMQQLDRYQAQLAVSWVIACVGISISMLCIIPEFCTVEVAAEEEVDLCVRQPSIAKMLTPLLFLCNFLLAACLITEWVEFPLFDNLFHNLFYGAIKEEAYLTSFEEELNCVSDEDKEGEGK</sequence>
<evidence type="ECO:0000313" key="3">
    <source>
        <dbReference type="WBParaSite" id="scaffold5828_cov162.g10063"/>
    </source>
</evidence>
<feature type="transmembrane region" description="Helical" evidence="1">
    <location>
        <begin position="63"/>
        <end position="86"/>
    </location>
</feature>
<keyword evidence="2" id="KW-1185">Reference proteome</keyword>
<name>A0A915N007_MELJA</name>
<organism evidence="2 3">
    <name type="scientific">Meloidogyne javanica</name>
    <name type="common">Root-knot nematode worm</name>
    <dbReference type="NCBI Taxonomy" id="6303"/>
    <lineage>
        <taxon>Eukaryota</taxon>
        <taxon>Metazoa</taxon>
        <taxon>Ecdysozoa</taxon>
        <taxon>Nematoda</taxon>
        <taxon>Chromadorea</taxon>
        <taxon>Rhabditida</taxon>
        <taxon>Tylenchina</taxon>
        <taxon>Tylenchomorpha</taxon>
        <taxon>Tylenchoidea</taxon>
        <taxon>Meloidogynidae</taxon>
        <taxon>Meloidogyninae</taxon>
        <taxon>Meloidogyne</taxon>
        <taxon>Meloidogyne incognita group</taxon>
    </lineage>
</organism>
<proteinExistence type="predicted"/>
<protein>
    <submittedName>
        <fullName evidence="3">Uncharacterized protein</fullName>
    </submittedName>
</protein>
<dbReference type="WBParaSite" id="scaffold5828_cov162.g10063">
    <property type="protein sequence ID" value="scaffold5828_cov162.g10063"/>
    <property type="gene ID" value="scaffold5828_cov162.g10063"/>
</dbReference>
<feature type="transmembrane region" description="Helical" evidence="1">
    <location>
        <begin position="21"/>
        <end position="43"/>
    </location>
</feature>
<keyword evidence="1" id="KW-0472">Membrane</keyword>
<feature type="transmembrane region" description="Helical" evidence="1">
    <location>
        <begin position="115"/>
        <end position="133"/>
    </location>
</feature>
<keyword evidence="1" id="KW-0812">Transmembrane</keyword>
<dbReference type="Proteomes" id="UP000887561">
    <property type="component" value="Unplaced"/>
</dbReference>